<keyword evidence="3" id="KW-1185">Reference proteome</keyword>
<dbReference type="RefSeq" id="WP_108104335.1">
    <property type="nucleotide sequence ID" value="NZ_QASN01000002.1"/>
</dbReference>
<reference evidence="2 3" key="1">
    <citation type="submission" date="2018-04" db="EMBL/GenBank/DDBJ databases">
        <title>Pseudomonas sp. nov., isolated from mangrove soil.</title>
        <authorList>
            <person name="Chen C."/>
        </authorList>
    </citation>
    <scope>NUCLEOTIDE SEQUENCE [LARGE SCALE GENOMIC DNA]</scope>
    <source>
        <strain evidence="2 3">TC-11</strain>
    </source>
</reference>
<proteinExistence type="predicted"/>
<evidence type="ECO:0000313" key="3">
    <source>
        <dbReference type="Proteomes" id="UP000244064"/>
    </source>
</evidence>
<feature type="chain" id="PRO_5015582599" evidence="1">
    <location>
        <begin position="24"/>
        <end position="75"/>
    </location>
</feature>
<gene>
    <name evidence="2" type="ORF">DBO85_00825</name>
</gene>
<name>A0A2T5PET4_9PSED</name>
<comment type="caution">
    <text evidence="2">The sequence shown here is derived from an EMBL/GenBank/DDBJ whole genome shotgun (WGS) entry which is preliminary data.</text>
</comment>
<dbReference type="OrthoDB" id="7017559at2"/>
<protein>
    <submittedName>
        <fullName evidence="2">Uncharacterized protein</fullName>
    </submittedName>
</protein>
<evidence type="ECO:0000256" key="1">
    <source>
        <dbReference type="SAM" id="SignalP"/>
    </source>
</evidence>
<sequence length="75" mass="7777">MKLAITRGLFLVAALGVASFAAAAWQEPATQVMVAAPGEGQCLKPASGDRGLQVRPDQDLLLFIFGLSQSMGSNS</sequence>
<evidence type="ECO:0000313" key="2">
    <source>
        <dbReference type="EMBL" id="PTU76217.1"/>
    </source>
</evidence>
<accession>A0A2T5PET4</accession>
<organism evidence="2 3">
    <name type="scientific">Pseudomonas mangrovi</name>
    <dbReference type="NCBI Taxonomy" id="2161748"/>
    <lineage>
        <taxon>Bacteria</taxon>
        <taxon>Pseudomonadati</taxon>
        <taxon>Pseudomonadota</taxon>
        <taxon>Gammaproteobacteria</taxon>
        <taxon>Pseudomonadales</taxon>
        <taxon>Pseudomonadaceae</taxon>
        <taxon>Pseudomonas</taxon>
    </lineage>
</organism>
<keyword evidence="1" id="KW-0732">Signal</keyword>
<feature type="signal peptide" evidence="1">
    <location>
        <begin position="1"/>
        <end position="23"/>
    </location>
</feature>
<dbReference type="Proteomes" id="UP000244064">
    <property type="component" value="Unassembled WGS sequence"/>
</dbReference>
<dbReference type="EMBL" id="QASN01000002">
    <property type="protein sequence ID" value="PTU76217.1"/>
    <property type="molecule type" value="Genomic_DNA"/>
</dbReference>
<dbReference type="AlphaFoldDB" id="A0A2T5PET4"/>